<keyword evidence="1" id="KW-0687">Ribonucleoprotein</keyword>
<organism evidence="1 2">
    <name type="scientific">Artemisia annua</name>
    <name type="common">Sweet wormwood</name>
    <dbReference type="NCBI Taxonomy" id="35608"/>
    <lineage>
        <taxon>Eukaryota</taxon>
        <taxon>Viridiplantae</taxon>
        <taxon>Streptophyta</taxon>
        <taxon>Embryophyta</taxon>
        <taxon>Tracheophyta</taxon>
        <taxon>Spermatophyta</taxon>
        <taxon>Magnoliopsida</taxon>
        <taxon>eudicotyledons</taxon>
        <taxon>Gunneridae</taxon>
        <taxon>Pentapetalae</taxon>
        <taxon>asterids</taxon>
        <taxon>campanulids</taxon>
        <taxon>Asterales</taxon>
        <taxon>Asteraceae</taxon>
        <taxon>Asteroideae</taxon>
        <taxon>Anthemideae</taxon>
        <taxon>Artemisiinae</taxon>
        <taxon>Artemisia</taxon>
    </lineage>
</organism>
<sequence>MYGFGSMVFYAFRSAENLNRAGGAAAGSPSTSNKDGSCLFLPQLWSESMVFDAKESSGWCIQYALSRVRNVARMLLTLEEDSRRIFEGEALIRMNRYVLLDES</sequence>
<keyword evidence="2" id="KW-1185">Reference proteome</keyword>
<accession>A0A2U1NNV1</accession>
<evidence type="ECO:0000313" key="2">
    <source>
        <dbReference type="Proteomes" id="UP000245207"/>
    </source>
</evidence>
<protein>
    <submittedName>
        <fullName evidence="1">40S ribosomal protein S9-2</fullName>
    </submittedName>
</protein>
<keyword evidence="1" id="KW-0689">Ribosomal protein</keyword>
<proteinExistence type="predicted"/>
<evidence type="ECO:0000313" key="1">
    <source>
        <dbReference type="EMBL" id="PWA75182.1"/>
    </source>
</evidence>
<gene>
    <name evidence="1" type="ORF">CTI12_AA241680</name>
</gene>
<dbReference type="AlphaFoldDB" id="A0A2U1NNV1"/>
<name>A0A2U1NNV1_ARTAN</name>
<dbReference type="Proteomes" id="UP000245207">
    <property type="component" value="Unassembled WGS sequence"/>
</dbReference>
<dbReference type="STRING" id="35608.A0A2U1NNV1"/>
<dbReference type="EMBL" id="PKPP01002452">
    <property type="protein sequence ID" value="PWA75182.1"/>
    <property type="molecule type" value="Genomic_DNA"/>
</dbReference>
<reference evidence="1 2" key="1">
    <citation type="journal article" date="2018" name="Mol. Plant">
        <title>The genome of Artemisia annua provides insight into the evolution of Asteraceae family and artemisinin biosynthesis.</title>
        <authorList>
            <person name="Shen Q."/>
            <person name="Zhang L."/>
            <person name="Liao Z."/>
            <person name="Wang S."/>
            <person name="Yan T."/>
            <person name="Shi P."/>
            <person name="Liu M."/>
            <person name="Fu X."/>
            <person name="Pan Q."/>
            <person name="Wang Y."/>
            <person name="Lv Z."/>
            <person name="Lu X."/>
            <person name="Zhang F."/>
            <person name="Jiang W."/>
            <person name="Ma Y."/>
            <person name="Chen M."/>
            <person name="Hao X."/>
            <person name="Li L."/>
            <person name="Tang Y."/>
            <person name="Lv G."/>
            <person name="Zhou Y."/>
            <person name="Sun X."/>
            <person name="Brodelius P.E."/>
            <person name="Rose J.K.C."/>
            <person name="Tang K."/>
        </authorList>
    </citation>
    <scope>NUCLEOTIDE SEQUENCE [LARGE SCALE GENOMIC DNA]</scope>
    <source>
        <strain evidence="2">cv. Huhao1</strain>
        <tissue evidence="1">Leaf</tissue>
    </source>
</reference>
<dbReference type="GO" id="GO:0005840">
    <property type="term" value="C:ribosome"/>
    <property type="evidence" value="ECO:0007669"/>
    <property type="project" value="UniProtKB-KW"/>
</dbReference>
<dbReference type="OrthoDB" id="1697570at2759"/>
<comment type="caution">
    <text evidence="1">The sequence shown here is derived from an EMBL/GenBank/DDBJ whole genome shotgun (WGS) entry which is preliminary data.</text>
</comment>